<feature type="transmembrane region" description="Helical" evidence="1">
    <location>
        <begin position="469"/>
        <end position="490"/>
    </location>
</feature>
<evidence type="ECO:0000313" key="3">
    <source>
        <dbReference type="EMBL" id="TFL00955.1"/>
    </source>
</evidence>
<feature type="transmembrane region" description="Helical" evidence="1">
    <location>
        <begin position="433"/>
        <end position="457"/>
    </location>
</feature>
<dbReference type="AlphaFoldDB" id="A0A5C3QFV5"/>
<gene>
    <name evidence="3" type="ORF">BDV98DRAFT_508178</name>
</gene>
<feature type="transmembrane region" description="Helical" evidence="1">
    <location>
        <begin position="205"/>
        <end position="225"/>
    </location>
</feature>
<protein>
    <submittedName>
        <fullName evidence="3">Uncharacterized protein</fullName>
    </submittedName>
</protein>
<accession>A0A5C3QFV5</accession>
<evidence type="ECO:0000313" key="4">
    <source>
        <dbReference type="Proteomes" id="UP000305067"/>
    </source>
</evidence>
<feature type="signal peptide" evidence="2">
    <location>
        <begin position="1"/>
        <end position="31"/>
    </location>
</feature>
<keyword evidence="4" id="KW-1185">Reference proteome</keyword>
<organism evidence="3 4">
    <name type="scientific">Pterulicium gracile</name>
    <dbReference type="NCBI Taxonomy" id="1884261"/>
    <lineage>
        <taxon>Eukaryota</taxon>
        <taxon>Fungi</taxon>
        <taxon>Dikarya</taxon>
        <taxon>Basidiomycota</taxon>
        <taxon>Agaricomycotina</taxon>
        <taxon>Agaricomycetes</taxon>
        <taxon>Agaricomycetidae</taxon>
        <taxon>Agaricales</taxon>
        <taxon>Pleurotineae</taxon>
        <taxon>Pterulaceae</taxon>
        <taxon>Pterulicium</taxon>
    </lineage>
</organism>
<keyword evidence="1" id="KW-0812">Transmembrane</keyword>
<feature type="transmembrane region" description="Helical" evidence="1">
    <location>
        <begin position="116"/>
        <end position="138"/>
    </location>
</feature>
<keyword evidence="2" id="KW-0732">Signal</keyword>
<dbReference type="OrthoDB" id="5392263at2759"/>
<dbReference type="STRING" id="1884261.A0A5C3QFV5"/>
<keyword evidence="1" id="KW-0472">Membrane</keyword>
<reference evidence="3 4" key="1">
    <citation type="journal article" date="2019" name="Nat. Ecol. Evol.">
        <title>Megaphylogeny resolves global patterns of mushroom evolution.</title>
        <authorList>
            <person name="Varga T."/>
            <person name="Krizsan K."/>
            <person name="Foldi C."/>
            <person name="Dima B."/>
            <person name="Sanchez-Garcia M."/>
            <person name="Sanchez-Ramirez S."/>
            <person name="Szollosi G.J."/>
            <person name="Szarkandi J.G."/>
            <person name="Papp V."/>
            <person name="Albert L."/>
            <person name="Andreopoulos W."/>
            <person name="Angelini C."/>
            <person name="Antonin V."/>
            <person name="Barry K.W."/>
            <person name="Bougher N.L."/>
            <person name="Buchanan P."/>
            <person name="Buyck B."/>
            <person name="Bense V."/>
            <person name="Catcheside P."/>
            <person name="Chovatia M."/>
            <person name="Cooper J."/>
            <person name="Damon W."/>
            <person name="Desjardin D."/>
            <person name="Finy P."/>
            <person name="Geml J."/>
            <person name="Haridas S."/>
            <person name="Hughes K."/>
            <person name="Justo A."/>
            <person name="Karasinski D."/>
            <person name="Kautmanova I."/>
            <person name="Kiss B."/>
            <person name="Kocsube S."/>
            <person name="Kotiranta H."/>
            <person name="LaButti K.M."/>
            <person name="Lechner B.E."/>
            <person name="Liimatainen K."/>
            <person name="Lipzen A."/>
            <person name="Lukacs Z."/>
            <person name="Mihaltcheva S."/>
            <person name="Morgado L.N."/>
            <person name="Niskanen T."/>
            <person name="Noordeloos M.E."/>
            <person name="Ohm R.A."/>
            <person name="Ortiz-Santana B."/>
            <person name="Ovrebo C."/>
            <person name="Racz N."/>
            <person name="Riley R."/>
            <person name="Savchenko A."/>
            <person name="Shiryaev A."/>
            <person name="Soop K."/>
            <person name="Spirin V."/>
            <person name="Szebenyi C."/>
            <person name="Tomsovsky M."/>
            <person name="Tulloss R.E."/>
            <person name="Uehling J."/>
            <person name="Grigoriev I.V."/>
            <person name="Vagvolgyi C."/>
            <person name="Papp T."/>
            <person name="Martin F.M."/>
            <person name="Miettinen O."/>
            <person name="Hibbett D.S."/>
            <person name="Nagy L.G."/>
        </authorList>
    </citation>
    <scope>NUCLEOTIDE SEQUENCE [LARGE SCALE GENOMIC DNA]</scope>
    <source>
        <strain evidence="3 4">CBS 309.79</strain>
    </source>
</reference>
<dbReference type="EMBL" id="ML178826">
    <property type="protein sequence ID" value="TFL00955.1"/>
    <property type="molecule type" value="Genomic_DNA"/>
</dbReference>
<proteinExistence type="predicted"/>
<sequence>MLVFKGPTSSHITTDYLCAFFLLICTQAAHATNFTECFTRLQNEGTTTGGTFSDGSPAPIEEATGITYRLCLSECGSEQEAFSWNTFSQQFNAWLLPWLALISQLPFGANLRVDNLVSVLLTVGSPTLAAYSIAITALNGQWVSRRFQVFTYPNAKKMSRILAGLQQAPLKVNQDKALLASLVILPENDEWFTELATFIEFEHTWSISAATNIGWVLVAYLFTVADSFDDVTRMVNSNGQAVGSLWLWLVPIVVGWLQIAPKIDSTRLTKAMSRANQLAHVATSHAGETRTFGVNISQDKRALSLANPTSHRIHPDEQATAPIFNYARCLHWASGVEEVASAYQHASEKISRNVPVDATQSWIEAPVASKRNYVLDENRRGTLEQVEAYCSPETSTMQQDPDATANDDLYPPTVTSAPSPLSTWSPGVFRRSVVASLVALVLQWATTGSAIIMVWFTPTTGLACRSGAYLGYGVLSTLVWLMMVSSSFLFHAANLRRSKLGHTDHSLRDPRFSSPWFLVVISGILRRLGKTIAAVNTVGILVACIAQFSHLFDTCYCNSSVIYWGAEKAFAVIQLSEKDVSSMRSAWVGALAMALTCAFGFVGFVNLYAETPAPTDS</sequence>
<feature type="transmembrane region" description="Helical" evidence="1">
    <location>
        <begin position="245"/>
        <end position="263"/>
    </location>
</feature>
<keyword evidence="1" id="KW-1133">Transmembrane helix</keyword>
<evidence type="ECO:0000256" key="2">
    <source>
        <dbReference type="SAM" id="SignalP"/>
    </source>
</evidence>
<feature type="transmembrane region" description="Helical" evidence="1">
    <location>
        <begin position="586"/>
        <end position="609"/>
    </location>
</feature>
<name>A0A5C3QFV5_9AGAR</name>
<feature type="chain" id="PRO_5022875644" evidence="2">
    <location>
        <begin position="32"/>
        <end position="617"/>
    </location>
</feature>
<evidence type="ECO:0000256" key="1">
    <source>
        <dbReference type="SAM" id="Phobius"/>
    </source>
</evidence>
<dbReference type="Proteomes" id="UP000305067">
    <property type="component" value="Unassembled WGS sequence"/>
</dbReference>